<dbReference type="Gene3D" id="3.40.50.150">
    <property type="entry name" value="Vaccinia Virus protein VP39"/>
    <property type="match status" value="1"/>
</dbReference>
<dbReference type="NCBIfam" id="TIGR00138">
    <property type="entry name" value="rsmG_gidB"/>
    <property type="match status" value="1"/>
</dbReference>
<dbReference type="HAMAP" id="MF_00074">
    <property type="entry name" value="16SrRNA_methyltr_G"/>
    <property type="match status" value="1"/>
</dbReference>
<comment type="similarity">
    <text evidence="6">Belongs to the methyltransferase superfamily. RNA methyltransferase RsmG family.</text>
</comment>
<evidence type="ECO:0000256" key="3">
    <source>
        <dbReference type="ARBA" id="ARBA00022603"/>
    </source>
</evidence>
<comment type="function">
    <text evidence="6">Specifically methylates the N7 position of a guanine in 16S rRNA.</text>
</comment>
<evidence type="ECO:0000256" key="4">
    <source>
        <dbReference type="ARBA" id="ARBA00022679"/>
    </source>
</evidence>
<feature type="binding site" evidence="6">
    <location>
        <position position="70"/>
    </location>
    <ligand>
        <name>S-adenosyl-L-methionine</name>
        <dbReference type="ChEBI" id="CHEBI:59789"/>
    </ligand>
</feature>
<feature type="binding site" evidence="6">
    <location>
        <position position="75"/>
    </location>
    <ligand>
        <name>S-adenosyl-L-methionine</name>
        <dbReference type="ChEBI" id="CHEBI:59789"/>
    </ligand>
</feature>
<dbReference type="Pfam" id="PF02527">
    <property type="entry name" value="GidB"/>
    <property type="match status" value="1"/>
</dbReference>
<protein>
    <recommendedName>
        <fullName evidence="6">Ribosomal RNA small subunit methyltransferase G</fullName>
        <ecNumber evidence="6">2.1.1.-</ecNumber>
    </recommendedName>
    <alternativeName>
        <fullName evidence="6">16S rRNA 7-methylguanosine methyltransferase</fullName>
        <shortName evidence="6">16S rRNA m7G methyltransferase</shortName>
    </alternativeName>
</protein>
<sequence length="193" mass="21956">MQSIDYDVKAIISQPRMAKPLESFSKILLQWAKIHNLTAIKDSKALYHQIVDSLLPIFFLKPFHTCIDIGSGAGFPALILACYYTESQFYLLEPRKKRVSFLENAIVSMGLSHVKVIADYSYNVRDLQGDLISSRAVCRSDILVHDSKHLLESNGHYLLYKGTNTAHEIDLLSNMQTQTFTSTNRTYIYAKFS</sequence>
<dbReference type="Proteomes" id="UP000029878">
    <property type="component" value="Unassembled WGS sequence"/>
</dbReference>
<dbReference type="PIRSF" id="PIRSF003078">
    <property type="entry name" value="GidB"/>
    <property type="match status" value="1"/>
</dbReference>
<dbReference type="SUPFAM" id="SSF53335">
    <property type="entry name" value="S-adenosyl-L-methionine-dependent methyltransferases"/>
    <property type="match status" value="1"/>
</dbReference>
<evidence type="ECO:0000256" key="2">
    <source>
        <dbReference type="ARBA" id="ARBA00022552"/>
    </source>
</evidence>
<dbReference type="PANTHER" id="PTHR31760">
    <property type="entry name" value="S-ADENOSYL-L-METHIONINE-DEPENDENT METHYLTRANSFERASES SUPERFAMILY PROTEIN"/>
    <property type="match status" value="1"/>
</dbReference>
<evidence type="ECO:0000256" key="1">
    <source>
        <dbReference type="ARBA" id="ARBA00022490"/>
    </source>
</evidence>
<keyword evidence="5 6" id="KW-0949">S-adenosyl-L-methionine</keyword>
<comment type="subcellular location">
    <subcellularLocation>
        <location evidence="6">Cytoplasm</location>
    </subcellularLocation>
</comment>
<comment type="caution">
    <text evidence="6">Lacks conserved residue(s) required for the propagation of feature annotation.</text>
</comment>
<comment type="caution">
    <text evidence="7">The sequence shown here is derived from an EMBL/GenBank/DDBJ whole genome shotgun (WGS) entry which is preliminary data.</text>
</comment>
<feature type="binding site" evidence="6">
    <location>
        <begin position="121"/>
        <end position="122"/>
    </location>
    <ligand>
        <name>S-adenosyl-L-methionine</name>
        <dbReference type="ChEBI" id="CHEBI:59789"/>
    </ligand>
</feature>
<evidence type="ECO:0000313" key="7">
    <source>
        <dbReference type="EMBL" id="TLD83596.1"/>
    </source>
</evidence>
<accession>A0A4U8SC46</accession>
<organism evidence="7 8">
    <name type="scientific">Helicobacter trogontum</name>
    <dbReference type="NCBI Taxonomy" id="50960"/>
    <lineage>
        <taxon>Bacteria</taxon>
        <taxon>Pseudomonadati</taxon>
        <taxon>Campylobacterota</taxon>
        <taxon>Epsilonproteobacteria</taxon>
        <taxon>Campylobacterales</taxon>
        <taxon>Helicobacteraceae</taxon>
        <taxon>Helicobacter</taxon>
    </lineage>
</organism>
<reference evidence="7 8" key="1">
    <citation type="journal article" date="2014" name="Genome Announc.">
        <title>Draft genome sequences of eight enterohepatic helicobacter species isolated from both laboratory and wild rodents.</title>
        <authorList>
            <person name="Sheh A."/>
            <person name="Shen Z."/>
            <person name="Fox J.G."/>
        </authorList>
    </citation>
    <scope>NUCLEOTIDE SEQUENCE [LARGE SCALE GENOMIC DNA]</scope>
    <source>
        <strain evidence="7 8">ATCC 700114</strain>
    </source>
</reference>
<dbReference type="AlphaFoldDB" id="A0A4U8SC46"/>
<name>A0A4U8SC46_9HELI</name>
<dbReference type="RefSeq" id="WP_081955883.1">
    <property type="nucleotide sequence ID" value="NZ_FZNG01000024.1"/>
</dbReference>
<keyword evidence="3 6" id="KW-0489">Methyltransferase</keyword>
<evidence type="ECO:0000256" key="6">
    <source>
        <dbReference type="HAMAP-Rule" id="MF_00074"/>
    </source>
</evidence>
<dbReference type="OrthoDB" id="9808773at2"/>
<dbReference type="GO" id="GO:0070043">
    <property type="term" value="F:rRNA (guanine-N7-)-methyltransferase activity"/>
    <property type="evidence" value="ECO:0007669"/>
    <property type="project" value="UniProtKB-UniRule"/>
</dbReference>
<dbReference type="InterPro" id="IPR003682">
    <property type="entry name" value="rRNA_ssu_MeTfrase_G"/>
</dbReference>
<dbReference type="InterPro" id="IPR029063">
    <property type="entry name" value="SAM-dependent_MTases_sf"/>
</dbReference>
<dbReference type="PANTHER" id="PTHR31760:SF0">
    <property type="entry name" value="S-ADENOSYL-L-METHIONINE-DEPENDENT METHYLTRANSFERASES SUPERFAMILY PROTEIN"/>
    <property type="match status" value="1"/>
</dbReference>
<evidence type="ECO:0000313" key="8">
    <source>
        <dbReference type="Proteomes" id="UP000029878"/>
    </source>
</evidence>
<evidence type="ECO:0000256" key="5">
    <source>
        <dbReference type="ARBA" id="ARBA00022691"/>
    </source>
</evidence>
<keyword evidence="4 6" id="KW-0808">Transferase</keyword>
<dbReference type="GO" id="GO:0005829">
    <property type="term" value="C:cytosol"/>
    <property type="evidence" value="ECO:0007669"/>
    <property type="project" value="TreeGrafter"/>
</dbReference>
<dbReference type="EC" id="2.1.1.-" evidence="6"/>
<gene>
    <name evidence="6 7" type="primary">rsmG</name>
    <name evidence="7" type="ORF">LS81_004255</name>
</gene>
<proteinExistence type="inferred from homology"/>
<keyword evidence="1 6" id="KW-0963">Cytoplasm</keyword>
<dbReference type="EMBL" id="JRPL02000007">
    <property type="protein sequence ID" value="TLD83596.1"/>
    <property type="molecule type" value="Genomic_DNA"/>
</dbReference>
<feature type="binding site" evidence="6">
    <location>
        <position position="135"/>
    </location>
    <ligand>
        <name>S-adenosyl-L-methionine</name>
        <dbReference type="ChEBI" id="CHEBI:59789"/>
    </ligand>
</feature>
<keyword evidence="2 6" id="KW-0698">rRNA processing</keyword>